<evidence type="ECO:0000313" key="2">
    <source>
        <dbReference type="EMBL" id="KAI6650091.1"/>
    </source>
</evidence>
<dbReference type="Proteomes" id="UP001165289">
    <property type="component" value="Unassembled WGS sequence"/>
</dbReference>
<dbReference type="Pfam" id="PF05699">
    <property type="entry name" value="Dimer_Tnp_hAT"/>
    <property type="match status" value="1"/>
</dbReference>
<dbReference type="InterPro" id="IPR012337">
    <property type="entry name" value="RNaseH-like_sf"/>
</dbReference>
<proteinExistence type="predicted"/>
<accession>A0AAV7JMS6</accession>
<gene>
    <name evidence="2" type="ORF">LOD99_6173</name>
</gene>
<comment type="caution">
    <text evidence="2">The sequence shown here is derived from an EMBL/GenBank/DDBJ whole genome shotgun (WGS) entry which is preliminary data.</text>
</comment>
<dbReference type="EMBL" id="JAKMXF010000314">
    <property type="protein sequence ID" value="KAI6650091.1"/>
    <property type="molecule type" value="Genomic_DNA"/>
</dbReference>
<dbReference type="GO" id="GO:0046983">
    <property type="term" value="F:protein dimerization activity"/>
    <property type="evidence" value="ECO:0007669"/>
    <property type="project" value="InterPro"/>
</dbReference>
<reference evidence="2 3" key="1">
    <citation type="journal article" date="2023" name="BMC Biol.">
        <title>The compact genome of the sponge Oopsacas minuta (Hexactinellida) is lacking key metazoan core genes.</title>
        <authorList>
            <person name="Santini S."/>
            <person name="Schenkelaars Q."/>
            <person name="Jourda C."/>
            <person name="Duchesne M."/>
            <person name="Belahbib H."/>
            <person name="Rocher C."/>
            <person name="Selva M."/>
            <person name="Riesgo A."/>
            <person name="Vervoort M."/>
            <person name="Leys S.P."/>
            <person name="Kodjabachian L."/>
            <person name="Le Bivic A."/>
            <person name="Borchiellini C."/>
            <person name="Claverie J.M."/>
            <person name="Renard E."/>
        </authorList>
    </citation>
    <scope>NUCLEOTIDE SEQUENCE [LARGE SCALE GENOMIC DNA]</scope>
    <source>
        <strain evidence="2">SPO-2</strain>
    </source>
</reference>
<sequence length="114" mass="13328">MEDPTQFWRYSVLTRLRTCAKIILSAPISSAAVERLFCHAGNLLSKMRKRMSPVVMKELLYIRYQKKYITIIKKLEITIEPKEVAMVINNEPMSLSFEDDSDIEEFMNDSLHNI</sequence>
<dbReference type="SUPFAM" id="SSF53098">
    <property type="entry name" value="Ribonuclease H-like"/>
    <property type="match status" value="1"/>
</dbReference>
<keyword evidence="3" id="KW-1185">Reference proteome</keyword>
<evidence type="ECO:0000313" key="3">
    <source>
        <dbReference type="Proteomes" id="UP001165289"/>
    </source>
</evidence>
<name>A0AAV7JMS6_9METZ</name>
<organism evidence="2 3">
    <name type="scientific">Oopsacas minuta</name>
    <dbReference type="NCBI Taxonomy" id="111878"/>
    <lineage>
        <taxon>Eukaryota</taxon>
        <taxon>Metazoa</taxon>
        <taxon>Porifera</taxon>
        <taxon>Hexactinellida</taxon>
        <taxon>Hexasterophora</taxon>
        <taxon>Lyssacinosida</taxon>
        <taxon>Leucopsacidae</taxon>
        <taxon>Oopsacas</taxon>
    </lineage>
</organism>
<evidence type="ECO:0000259" key="1">
    <source>
        <dbReference type="Pfam" id="PF05699"/>
    </source>
</evidence>
<dbReference type="AlphaFoldDB" id="A0AAV7JMS6"/>
<dbReference type="InterPro" id="IPR008906">
    <property type="entry name" value="HATC_C_dom"/>
</dbReference>
<protein>
    <recommendedName>
        <fullName evidence="1">HAT C-terminal dimerisation domain-containing protein</fullName>
    </recommendedName>
</protein>
<feature type="domain" description="HAT C-terminal dimerisation" evidence="1">
    <location>
        <begin position="16"/>
        <end position="64"/>
    </location>
</feature>